<dbReference type="GO" id="GO:0004672">
    <property type="term" value="F:protein kinase activity"/>
    <property type="evidence" value="ECO:0007669"/>
    <property type="project" value="InterPro"/>
</dbReference>
<sequence>MGVKSTGAWGSVAWFMFVISFWKISAHCGDQSAVFSASDQHCRRKLDDIEAAISIDCGAPAGSRYTDDRTELKYTSDEEYINTGVNRNIASKFMSETLLQSQRSLESVRSFPEGKRNCYTMNPNEGKGTVYFIRASFMYGDFDDQDNLPEFDLYVGVNQWDTVKFDNASHVVIKEIIHTPLTNEIYVCLLNTDKGTPFISTLELRHFHNNIYTPKPASGAAGALVLYRRLDFGSTTDQIIRYGDDRYDRIWYPYQGFKSIKTSSTTDTLIESEYRLPPAVMTTAVRPINVNESLKFSFDTKDPILKFDVYMHFAELEKLQENQSREFNIELNGNLWEESVVPKYLESTTKHTPQPVTGSNDLKFRLYRTLNSTLPPILNAMEIYILPAIMDIKKSYSVSENWQGDPCAPIPYSWDGLNCSYSGYHPPKIISLNLSSRGLTGRISPAFSNLKSLQYLDLSHNSLTGTIPEILSQLSNLSILVEGNPDLCLLDPCKKKKRSIVIPVVAAVVTPLVILLALLAVWIYRRKKGANLDVKSQEEKEGDLKSDNRPFTYAEIVNMTDNFNKVLGKGGVGTVYHGNLFDNRQVAVKMISLSSAKGTKQFRTEAQLLMRVHHRNLVSFIGYCNDGTNLGIIYEYMAGGNLQQYLQDKSKEAMSWKERLHIAVDAAQGLEYLHCGCKPPIIHRDVKTANICWTRKCRQRLRIWVINMLHENESHVSTSVAGTVGYLDPEGDIRSIIDPRLGVNFDTNSIWKAVETAMVCVPDISIKRPTMSHVVTELKECLEMEIARDQQTRRTESLMSKSINSIDMSPMDLETEKGPQPR</sequence>
<feature type="domain" description="Protein kinase" evidence="15">
    <location>
        <begin position="561"/>
        <end position="822"/>
    </location>
</feature>
<comment type="subcellular location">
    <subcellularLocation>
        <location evidence="1">Membrane</location>
        <topology evidence="1">Single-pass membrane protein</topology>
    </subcellularLocation>
</comment>
<feature type="chain" id="PRO_5041420170" description="non-specific serine/threonine protein kinase" evidence="14">
    <location>
        <begin position="27"/>
        <end position="822"/>
    </location>
</feature>
<evidence type="ECO:0000313" key="17">
    <source>
        <dbReference type="Proteomes" id="UP001168877"/>
    </source>
</evidence>
<feature type="region of interest" description="Disordered" evidence="12">
    <location>
        <begin position="792"/>
        <end position="822"/>
    </location>
</feature>
<gene>
    <name evidence="16" type="ORF">LWI29_005648</name>
</gene>
<evidence type="ECO:0000256" key="1">
    <source>
        <dbReference type="ARBA" id="ARBA00004167"/>
    </source>
</evidence>
<dbReference type="SUPFAM" id="SSF52058">
    <property type="entry name" value="L domain-like"/>
    <property type="match status" value="1"/>
</dbReference>
<evidence type="ECO:0000256" key="11">
    <source>
        <dbReference type="ARBA" id="ARBA00048679"/>
    </source>
</evidence>
<dbReference type="InterPro" id="IPR001611">
    <property type="entry name" value="Leu-rich_rpt"/>
</dbReference>
<evidence type="ECO:0000313" key="16">
    <source>
        <dbReference type="EMBL" id="KAK0595327.1"/>
    </source>
</evidence>
<keyword evidence="3" id="KW-0433">Leucine-rich repeat</keyword>
<dbReference type="PANTHER" id="PTHR45631:SF206">
    <property type="entry name" value="PROTEIN KINASE DOMAIN-CONTAINING PROTEIN"/>
    <property type="match status" value="1"/>
</dbReference>
<keyword evidence="7 13" id="KW-1133">Transmembrane helix</keyword>
<feature type="compositionally biased region" description="Polar residues" evidence="12">
    <location>
        <begin position="797"/>
        <end position="807"/>
    </location>
</feature>
<evidence type="ECO:0000256" key="7">
    <source>
        <dbReference type="ARBA" id="ARBA00022989"/>
    </source>
</evidence>
<dbReference type="GO" id="GO:0005524">
    <property type="term" value="F:ATP binding"/>
    <property type="evidence" value="ECO:0007669"/>
    <property type="project" value="InterPro"/>
</dbReference>
<dbReference type="SMART" id="SM00220">
    <property type="entry name" value="S_TKc"/>
    <property type="match status" value="1"/>
</dbReference>
<feature type="signal peptide" evidence="14">
    <location>
        <begin position="1"/>
        <end position="26"/>
    </location>
</feature>
<keyword evidence="4 13" id="KW-0812">Transmembrane</keyword>
<name>A0AA39SJC1_ACESA</name>
<dbReference type="AlphaFoldDB" id="A0AA39SJC1"/>
<dbReference type="PROSITE" id="PS50011">
    <property type="entry name" value="PROTEIN_KINASE_DOM"/>
    <property type="match status" value="1"/>
</dbReference>
<dbReference type="Pfam" id="PF13855">
    <property type="entry name" value="LRR_8"/>
    <property type="match status" value="1"/>
</dbReference>
<organism evidence="16 17">
    <name type="scientific">Acer saccharum</name>
    <name type="common">Sugar maple</name>
    <dbReference type="NCBI Taxonomy" id="4024"/>
    <lineage>
        <taxon>Eukaryota</taxon>
        <taxon>Viridiplantae</taxon>
        <taxon>Streptophyta</taxon>
        <taxon>Embryophyta</taxon>
        <taxon>Tracheophyta</taxon>
        <taxon>Spermatophyta</taxon>
        <taxon>Magnoliopsida</taxon>
        <taxon>eudicotyledons</taxon>
        <taxon>Gunneridae</taxon>
        <taxon>Pentapetalae</taxon>
        <taxon>rosids</taxon>
        <taxon>malvids</taxon>
        <taxon>Sapindales</taxon>
        <taxon>Sapindaceae</taxon>
        <taxon>Hippocastanoideae</taxon>
        <taxon>Acereae</taxon>
        <taxon>Acer</taxon>
    </lineage>
</organism>
<comment type="caution">
    <text evidence="16">The sequence shown here is derived from an EMBL/GenBank/DDBJ whole genome shotgun (WGS) entry which is preliminary data.</text>
</comment>
<keyword evidence="9" id="KW-0675">Receptor</keyword>
<dbReference type="FunFam" id="3.80.10.10:FF:000129">
    <property type="entry name" value="Leucine-rich repeat receptor-like kinase"/>
    <property type="match status" value="1"/>
</dbReference>
<dbReference type="FunFam" id="3.30.200.20:FF:000394">
    <property type="entry name" value="Leucine-rich repeat receptor-like protein kinase"/>
    <property type="match status" value="1"/>
</dbReference>
<dbReference type="EC" id="2.7.11.1" evidence="2"/>
<feature type="transmembrane region" description="Helical" evidence="13">
    <location>
        <begin position="500"/>
        <end position="524"/>
    </location>
</feature>
<protein>
    <recommendedName>
        <fullName evidence="2">non-specific serine/threonine protein kinase</fullName>
        <ecNumber evidence="2">2.7.11.1</ecNumber>
    </recommendedName>
</protein>
<keyword evidence="6" id="KW-0677">Repeat</keyword>
<dbReference type="EMBL" id="JAUESC010000004">
    <property type="protein sequence ID" value="KAK0595327.1"/>
    <property type="molecule type" value="Genomic_DNA"/>
</dbReference>
<dbReference type="InterPro" id="IPR011009">
    <property type="entry name" value="Kinase-like_dom_sf"/>
</dbReference>
<evidence type="ECO:0000256" key="9">
    <source>
        <dbReference type="ARBA" id="ARBA00023170"/>
    </source>
</evidence>
<dbReference type="Gene3D" id="1.10.510.10">
    <property type="entry name" value="Transferase(Phosphotransferase) domain 1"/>
    <property type="match status" value="1"/>
</dbReference>
<comment type="catalytic activity">
    <reaction evidence="11">
        <text>L-seryl-[protein] + ATP = O-phospho-L-seryl-[protein] + ADP + H(+)</text>
        <dbReference type="Rhea" id="RHEA:17989"/>
        <dbReference type="Rhea" id="RHEA-COMP:9863"/>
        <dbReference type="Rhea" id="RHEA-COMP:11604"/>
        <dbReference type="ChEBI" id="CHEBI:15378"/>
        <dbReference type="ChEBI" id="CHEBI:29999"/>
        <dbReference type="ChEBI" id="CHEBI:30616"/>
        <dbReference type="ChEBI" id="CHEBI:83421"/>
        <dbReference type="ChEBI" id="CHEBI:456216"/>
        <dbReference type="EC" id="2.7.11.1"/>
    </reaction>
</comment>
<evidence type="ECO:0000256" key="6">
    <source>
        <dbReference type="ARBA" id="ARBA00022737"/>
    </source>
</evidence>
<evidence type="ECO:0000256" key="8">
    <source>
        <dbReference type="ARBA" id="ARBA00023136"/>
    </source>
</evidence>
<evidence type="ECO:0000256" key="3">
    <source>
        <dbReference type="ARBA" id="ARBA00022614"/>
    </source>
</evidence>
<dbReference type="Gene3D" id="3.80.10.10">
    <property type="entry name" value="Ribonuclease Inhibitor"/>
    <property type="match status" value="1"/>
</dbReference>
<proteinExistence type="predicted"/>
<reference evidence="16" key="2">
    <citation type="submission" date="2023-06" db="EMBL/GenBank/DDBJ databases">
        <authorList>
            <person name="Swenson N.G."/>
            <person name="Wegrzyn J.L."/>
            <person name="Mcevoy S.L."/>
        </authorList>
    </citation>
    <scope>NUCLEOTIDE SEQUENCE</scope>
    <source>
        <strain evidence="16">NS2018</strain>
        <tissue evidence="16">Leaf</tissue>
    </source>
</reference>
<evidence type="ECO:0000256" key="12">
    <source>
        <dbReference type="SAM" id="MobiDB-lite"/>
    </source>
</evidence>
<evidence type="ECO:0000256" key="4">
    <source>
        <dbReference type="ARBA" id="ARBA00022692"/>
    </source>
</evidence>
<reference evidence="16" key="1">
    <citation type="journal article" date="2022" name="Plant J.">
        <title>Strategies of tolerance reflected in two North American maple genomes.</title>
        <authorList>
            <person name="McEvoy S.L."/>
            <person name="Sezen U.U."/>
            <person name="Trouern-Trend A."/>
            <person name="McMahon S.M."/>
            <person name="Schaberg P.G."/>
            <person name="Yang J."/>
            <person name="Wegrzyn J.L."/>
            <person name="Swenson N.G."/>
        </authorList>
    </citation>
    <scope>NUCLEOTIDE SEQUENCE</scope>
    <source>
        <strain evidence="16">NS2018</strain>
    </source>
</reference>
<comment type="catalytic activity">
    <reaction evidence="10">
        <text>L-threonyl-[protein] + ATP = O-phospho-L-threonyl-[protein] + ADP + H(+)</text>
        <dbReference type="Rhea" id="RHEA:46608"/>
        <dbReference type="Rhea" id="RHEA-COMP:11060"/>
        <dbReference type="Rhea" id="RHEA-COMP:11605"/>
        <dbReference type="ChEBI" id="CHEBI:15378"/>
        <dbReference type="ChEBI" id="CHEBI:30013"/>
        <dbReference type="ChEBI" id="CHEBI:30616"/>
        <dbReference type="ChEBI" id="CHEBI:61977"/>
        <dbReference type="ChEBI" id="CHEBI:456216"/>
        <dbReference type="EC" id="2.7.11.1"/>
    </reaction>
</comment>
<evidence type="ECO:0000256" key="2">
    <source>
        <dbReference type="ARBA" id="ARBA00012513"/>
    </source>
</evidence>
<dbReference type="PANTHER" id="PTHR45631">
    <property type="entry name" value="OS07G0107800 PROTEIN-RELATED"/>
    <property type="match status" value="1"/>
</dbReference>
<dbReference type="InterPro" id="IPR024788">
    <property type="entry name" value="Malectin-like_Carb-bd_dom"/>
</dbReference>
<evidence type="ECO:0000256" key="14">
    <source>
        <dbReference type="SAM" id="SignalP"/>
    </source>
</evidence>
<dbReference type="Pfam" id="PF12819">
    <property type="entry name" value="Malectin_like"/>
    <property type="match status" value="1"/>
</dbReference>
<dbReference type="InterPro" id="IPR000719">
    <property type="entry name" value="Prot_kinase_dom"/>
</dbReference>
<dbReference type="InterPro" id="IPR032675">
    <property type="entry name" value="LRR_dom_sf"/>
</dbReference>
<dbReference type="InterPro" id="IPR001245">
    <property type="entry name" value="Ser-Thr/Tyr_kinase_cat_dom"/>
</dbReference>
<dbReference type="GO" id="GO:0016020">
    <property type="term" value="C:membrane"/>
    <property type="evidence" value="ECO:0007669"/>
    <property type="project" value="UniProtKB-SubCell"/>
</dbReference>
<dbReference type="SUPFAM" id="SSF56112">
    <property type="entry name" value="Protein kinase-like (PK-like)"/>
    <property type="match status" value="1"/>
</dbReference>
<evidence type="ECO:0000259" key="15">
    <source>
        <dbReference type="PROSITE" id="PS50011"/>
    </source>
</evidence>
<dbReference type="PROSITE" id="PS51450">
    <property type="entry name" value="LRR"/>
    <property type="match status" value="1"/>
</dbReference>
<keyword evidence="5 14" id="KW-0732">Signal</keyword>
<evidence type="ECO:0000256" key="10">
    <source>
        <dbReference type="ARBA" id="ARBA00047899"/>
    </source>
</evidence>
<dbReference type="Gene3D" id="3.30.200.20">
    <property type="entry name" value="Phosphorylase Kinase, domain 1"/>
    <property type="match status" value="1"/>
</dbReference>
<keyword evidence="8 13" id="KW-0472">Membrane</keyword>
<evidence type="ECO:0000256" key="13">
    <source>
        <dbReference type="SAM" id="Phobius"/>
    </source>
</evidence>
<dbReference type="Proteomes" id="UP001168877">
    <property type="component" value="Unassembled WGS sequence"/>
</dbReference>
<keyword evidence="17" id="KW-1185">Reference proteome</keyword>
<dbReference type="Pfam" id="PF07714">
    <property type="entry name" value="PK_Tyr_Ser-Thr"/>
    <property type="match status" value="1"/>
</dbReference>
<evidence type="ECO:0000256" key="5">
    <source>
        <dbReference type="ARBA" id="ARBA00022729"/>
    </source>
</evidence>
<accession>A0AA39SJC1</accession>